<accession>A0A3M7G1C7</accession>
<comment type="caution">
    <text evidence="4">The sequence shown here is derived from an EMBL/GenBank/DDBJ whole genome shotgun (WGS) entry which is preliminary data.</text>
</comment>
<feature type="compositionally biased region" description="Polar residues" evidence="2">
    <location>
        <begin position="435"/>
        <end position="483"/>
    </location>
</feature>
<dbReference type="GO" id="GO:0003697">
    <property type="term" value="F:single-stranded DNA binding"/>
    <property type="evidence" value="ECO:0007669"/>
    <property type="project" value="InterPro"/>
</dbReference>
<protein>
    <recommendedName>
        <fullName evidence="3">Zinc finger Mcm10/DnaG-type domain-containing protein</fullName>
    </recommendedName>
</protein>
<dbReference type="EMBL" id="QWIQ01000317">
    <property type="protein sequence ID" value="RMY94474.1"/>
    <property type="molecule type" value="Genomic_DNA"/>
</dbReference>
<feature type="compositionally biased region" description="Acidic residues" evidence="2">
    <location>
        <begin position="164"/>
        <end position="185"/>
    </location>
</feature>
<name>A0A3M7G1C7_HORWE</name>
<feature type="region of interest" description="Disordered" evidence="2">
    <location>
        <begin position="564"/>
        <end position="599"/>
    </location>
</feature>
<feature type="compositionally biased region" description="Polar residues" evidence="2">
    <location>
        <begin position="404"/>
        <end position="427"/>
    </location>
</feature>
<dbReference type="PANTHER" id="PTHR13454">
    <property type="entry name" value="PROTEIN MCM10 HOMOLOG"/>
    <property type="match status" value="1"/>
</dbReference>
<feature type="region of interest" description="Disordered" evidence="2">
    <location>
        <begin position="100"/>
        <end position="185"/>
    </location>
</feature>
<feature type="region of interest" description="Disordered" evidence="2">
    <location>
        <begin position="203"/>
        <end position="500"/>
    </location>
</feature>
<reference evidence="4 5" key="1">
    <citation type="journal article" date="2018" name="BMC Genomics">
        <title>Genomic evidence for intraspecific hybridization in a clonal and extremely halotolerant yeast.</title>
        <authorList>
            <person name="Gostincar C."/>
            <person name="Stajich J.E."/>
            <person name="Zupancic J."/>
            <person name="Zalar P."/>
            <person name="Gunde-Cimerman N."/>
        </authorList>
    </citation>
    <scope>NUCLEOTIDE SEQUENCE [LARGE SCALE GENOMIC DNA]</scope>
    <source>
        <strain evidence="4 5">EXF-171</strain>
    </source>
</reference>
<feature type="compositionally biased region" description="Basic and acidic residues" evidence="2">
    <location>
        <begin position="135"/>
        <end position="144"/>
    </location>
</feature>
<dbReference type="GO" id="GO:0043596">
    <property type="term" value="C:nuclear replication fork"/>
    <property type="evidence" value="ECO:0007669"/>
    <property type="project" value="TreeGrafter"/>
</dbReference>
<dbReference type="InterPro" id="IPR015408">
    <property type="entry name" value="Znf_Mcm10/DnaG"/>
</dbReference>
<feature type="region of interest" description="Disordered" evidence="2">
    <location>
        <begin position="947"/>
        <end position="1041"/>
    </location>
</feature>
<organism evidence="4 5">
    <name type="scientific">Hortaea werneckii</name>
    <name type="common">Black yeast</name>
    <name type="synonym">Cladosporium werneckii</name>
    <dbReference type="NCBI Taxonomy" id="91943"/>
    <lineage>
        <taxon>Eukaryota</taxon>
        <taxon>Fungi</taxon>
        <taxon>Dikarya</taxon>
        <taxon>Ascomycota</taxon>
        <taxon>Pezizomycotina</taxon>
        <taxon>Dothideomycetes</taxon>
        <taxon>Dothideomycetidae</taxon>
        <taxon>Mycosphaerellales</taxon>
        <taxon>Teratosphaeriaceae</taxon>
        <taxon>Hortaea</taxon>
    </lineage>
</organism>
<feature type="region of interest" description="Disordered" evidence="2">
    <location>
        <begin position="854"/>
        <end position="881"/>
    </location>
</feature>
<dbReference type="InterPro" id="IPR040184">
    <property type="entry name" value="Mcm10"/>
</dbReference>
<proteinExistence type="inferred from homology"/>
<comment type="similarity">
    <text evidence="1">Belongs to the MCM10 family.</text>
</comment>
<evidence type="ECO:0000256" key="1">
    <source>
        <dbReference type="ARBA" id="ARBA00009679"/>
    </source>
</evidence>
<evidence type="ECO:0000256" key="2">
    <source>
        <dbReference type="SAM" id="MobiDB-lite"/>
    </source>
</evidence>
<dbReference type="Gene3D" id="2.40.50.140">
    <property type="entry name" value="Nucleic acid-binding proteins"/>
    <property type="match status" value="1"/>
</dbReference>
<dbReference type="GO" id="GO:0006270">
    <property type="term" value="P:DNA replication initiation"/>
    <property type="evidence" value="ECO:0007669"/>
    <property type="project" value="InterPro"/>
</dbReference>
<feature type="compositionally biased region" description="Low complexity" evidence="2">
    <location>
        <begin position="145"/>
        <end position="157"/>
    </location>
</feature>
<feature type="compositionally biased region" description="Acidic residues" evidence="2">
    <location>
        <begin position="1027"/>
        <end position="1041"/>
    </location>
</feature>
<dbReference type="AlphaFoldDB" id="A0A3M7G1C7"/>
<feature type="compositionally biased region" description="Polar residues" evidence="2">
    <location>
        <begin position="361"/>
        <end position="377"/>
    </location>
</feature>
<dbReference type="Proteomes" id="UP000281468">
    <property type="component" value="Unassembled WGS sequence"/>
</dbReference>
<dbReference type="PANTHER" id="PTHR13454:SF11">
    <property type="entry name" value="PROTEIN MCM10 HOMOLOG"/>
    <property type="match status" value="1"/>
</dbReference>
<dbReference type="VEuPathDB" id="FungiDB:BTJ68_08713"/>
<feature type="compositionally biased region" description="Basic and acidic residues" evidence="2">
    <location>
        <begin position="333"/>
        <end position="359"/>
    </location>
</feature>
<feature type="compositionally biased region" description="Polar residues" evidence="2">
    <location>
        <begin position="916"/>
        <end position="926"/>
    </location>
</feature>
<evidence type="ECO:0000313" key="4">
    <source>
        <dbReference type="EMBL" id="RMY94474.1"/>
    </source>
</evidence>
<gene>
    <name evidence="4" type="ORF">D0862_08961</name>
</gene>
<dbReference type="InterPro" id="IPR012340">
    <property type="entry name" value="NA-bd_OB-fold"/>
</dbReference>
<dbReference type="GO" id="GO:0003688">
    <property type="term" value="F:DNA replication origin binding"/>
    <property type="evidence" value="ECO:0007669"/>
    <property type="project" value="TreeGrafter"/>
</dbReference>
<feature type="domain" description="Zinc finger Mcm10/DnaG-type" evidence="3">
    <location>
        <begin position="675"/>
        <end position="720"/>
    </location>
</feature>
<feature type="compositionally biased region" description="Basic and acidic residues" evidence="2">
    <location>
        <begin position="992"/>
        <end position="1004"/>
    </location>
</feature>
<feature type="compositionally biased region" description="Basic and acidic residues" evidence="2">
    <location>
        <begin position="222"/>
        <end position="233"/>
    </location>
</feature>
<evidence type="ECO:0000259" key="3">
    <source>
        <dbReference type="Pfam" id="PF09329"/>
    </source>
</evidence>
<sequence>MGAPEGHKIWIVTMGKMEERVLKWWKTRQARKARASSPRCTNGKNPGHYYRPIYCPVLYCRPRVDNDIFWIHNPTRYAPISSVALASSAIKMVIVRESPRAKVSPDKQQSQAQWPPKSPFQALLSSPSGRKRWQDRRGQARDRSLSPSPIKSSSRKLQAVAMPSDDEMDMDGGGADDDEDDDDDEETLRLKMEAIQARLKLKALQKKKKAEAGAEAGTGAGTERERTRTRASRDTTPPPSRGRRPSASQLDLHRAPNVEVEVSPIKDHHEDPLLSPARRRLGLNSVPDASGISLKRARDGTVTQQIKRSESALAPPSARRSRDASPPKKKTKSFTERLQASRDQIEEREAKFDRMERTRSKGFSSDVSRQTPFQSTKQKLEGASGSNAGTPGQAKRPTSARDGASSTIMPRSTARGSQPSEPSSIYKSTPARFSAQVNSRAKPSKTNDTARPTSRGQQQQRLHTSADSDSDLSISGAPNSHRPTSAGRVDHDSTKDESNFSYDPFSELHLSKRHIPHPVVAREMNGKEIYPLPRLLKEVKAPHYDPPDCAEDFVVFGILASKSSPYDQKPQHKTTSSTGGGGVGETSPEDPLPPPSAAEEALPRNKFMVLHLTDLKWELDCFLFGTAFDQFWKLVPGTLLAILNPAILPPKKPNTDTGRFSLKLGSSDDCIMEVGSARDLGFCTATRRDGRECGGWVDRRRTEVCEFHLNAFVERQRKGRMEVNTMWRGQGNEGGSGGLMKNGNVRSQAREAGGWNRDMQRRRGGGGIGGGMQSHHREYGTLYSVPPGGGNGTGDSAASLLDAEDKLHLDSYEAGEASRKRIAAAQRERDLQRRLGAMGKGVGAEYMQASLEGGGTAVGEKGKGSDALSSHQQQQQQHFEKPSAADLGLLGKQADTAHLSPAKDRRRHFGLGAAGMNSTTTTSSAGRQGMGLGWGGARKAGLLLEQQQQGEQRKDSEGNDAGRNPHPSAVRRRRSTHDEMANWSPNKKRARFMLEDKGLREPGRDSGANELLRIGRNVDGAGRDTAVDNENDDDDDGLDIV</sequence>
<feature type="region of interest" description="Disordered" evidence="2">
    <location>
        <begin position="897"/>
        <end position="934"/>
    </location>
</feature>
<feature type="compositionally biased region" description="Basic and acidic residues" evidence="2">
    <location>
        <begin position="488"/>
        <end position="498"/>
    </location>
</feature>
<dbReference type="Pfam" id="PF09329">
    <property type="entry name" value="zf-primase"/>
    <property type="match status" value="1"/>
</dbReference>
<evidence type="ECO:0000313" key="5">
    <source>
        <dbReference type="Proteomes" id="UP000281468"/>
    </source>
</evidence>